<dbReference type="Gene3D" id="3.80.20.20">
    <property type="entry name" value="Receptor L-domain"/>
    <property type="match status" value="1"/>
</dbReference>
<keyword evidence="2" id="KW-0134">Cell wall</keyword>
<dbReference type="RefSeq" id="WP_136456181.1">
    <property type="nucleotide sequence ID" value="NZ_SRSF01000001.1"/>
</dbReference>
<protein>
    <submittedName>
        <fullName evidence="7">T9SS type A sorting domain-containing protein</fullName>
    </submittedName>
</protein>
<dbReference type="InterPro" id="IPR051648">
    <property type="entry name" value="CWI-Assembly_Regulator"/>
</dbReference>
<keyword evidence="6" id="KW-1133">Transmembrane helix</keyword>
<keyword evidence="6" id="KW-0472">Membrane</keyword>
<organism evidence="7 8">
    <name type="scientific">Neolewinella litorea</name>
    <dbReference type="NCBI Taxonomy" id="2562452"/>
    <lineage>
        <taxon>Bacteria</taxon>
        <taxon>Pseudomonadati</taxon>
        <taxon>Bacteroidota</taxon>
        <taxon>Saprospiria</taxon>
        <taxon>Saprospirales</taxon>
        <taxon>Lewinellaceae</taxon>
        <taxon>Neolewinella</taxon>
    </lineage>
</organism>
<evidence type="ECO:0000256" key="1">
    <source>
        <dbReference type="ARBA" id="ARBA00004191"/>
    </source>
</evidence>
<dbReference type="AlphaFoldDB" id="A0A4S4NQD8"/>
<accession>A0A4S4NQD8</accession>
<keyword evidence="5" id="KW-0325">Glycoprotein</keyword>
<dbReference type="PANTHER" id="PTHR31018">
    <property type="entry name" value="SPORULATION-SPECIFIC PROTEIN-RELATED"/>
    <property type="match status" value="1"/>
</dbReference>
<keyword evidence="6" id="KW-0812">Transmembrane</keyword>
<gene>
    <name evidence="7" type="ORF">E4021_01790</name>
</gene>
<reference evidence="7 8" key="1">
    <citation type="submission" date="2019-04" db="EMBL/GenBank/DDBJ databases">
        <title>Lewinella litorea sp. nov., isolated from a marine sand.</title>
        <authorList>
            <person name="Yoon J.-H."/>
        </authorList>
    </citation>
    <scope>NUCLEOTIDE SEQUENCE [LARGE SCALE GENOMIC DNA]</scope>
    <source>
        <strain evidence="7 8">HSMS-39</strain>
    </source>
</reference>
<proteinExistence type="predicted"/>
<evidence type="ECO:0000313" key="8">
    <source>
        <dbReference type="Proteomes" id="UP000308528"/>
    </source>
</evidence>
<evidence type="ECO:0000256" key="6">
    <source>
        <dbReference type="SAM" id="Phobius"/>
    </source>
</evidence>
<dbReference type="OrthoDB" id="5507063at2"/>
<keyword evidence="4" id="KW-0732">Signal</keyword>
<dbReference type="InterPro" id="IPR013783">
    <property type="entry name" value="Ig-like_fold"/>
</dbReference>
<dbReference type="Gene3D" id="2.60.40.10">
    <property type="entry name" value="Immunoglobulins"/>
    <property type="match status" value="1"/>
</dbReference>
<dbReference type="Proteomes" id="UP000308528">
    <property type="component" value="Unassembled WGS sequence"/>
</dbReference>
<dbReference type="EMBL" id="SRSF01000001">
    <property type="protein sequence ID" value="THH41355.1"/>
    <property type="molecule type" value="Genomic_DNA"/>
</dbReference>
<dbReference type="PANTHER" id="PTHR31018:SF3">
    <property type="entry name" value="RECEPTOR PROTEIN-TYROSINE KINASE"/>
    <property type="match status" value="1"/>
</dbReference>
<comment type="caution">
    <text evidence="7">The sequence shown here is derived from an EMBL/GenBank/DDBJ whole genome shotgun (WGS) entry which is preliminary data.</text>
</comment>
<dbReference type="SUPFAM" id="SSF52058">
    <property type="entry name" value="L domain-like"/>
    <property type="match status" value="3"/>
</dbReference>
<feature type="transmembrane region" description="Helical" evidence="6">
    <location>
        <begin position="12"/>
        <end position="29"/>
    </location>
</feature>
<dbReference type="InterPro" id="IPR026444">
    <property type="entry name" value="Secre_tail"/>
</dbReference>
<comment type="subcellular location">
    <subcellularLocation>
        <location evidence="1">Secreted</location>
        <location evidence="1">Cell wall</location>
    </subcellularLocation>
</comment>
<evidence type="ECO:0000313" key="7">
    <source>
        <dbReference type="EMBL" id="THH41355.1"/>
    </source>
</evidence>
<dbReference type="NCBIfam" id="TIGR04183">
    <property type="entry name" value="Por_Secre_tail"/>
    <property type="match status" value="1"/>
</dbReference>
<evidence type="ECO:0000256" key="2">
    <source>
        <dbReference type="ARBA" id="ARBA00022512"/>
    </source>
</evidence>
<evidence type="ECO:0000256" key="4">
    <source>
        <dbReference type="ARBA" id="ARBA00022729"/>
    </source>
</evidence>
<evidence type="ECO:0000256" key="5">
    <source>
        <dbReference type="ARBA" id="ARBA00023180"/>
    </source>
</evidence>
<sequence>MNLLSGTPTCRVLLRASLIILFFPFSLYSQTFTGNVTLTTQAELDGFTSGGSPYTQVEGNLTLDATGTITDLTNLASLTSITGTLTITNWGADDTAPDSNPLGAFSALTTVGNLQVGTSAVAGGLGLTNIGSDGLAQVAGHLVVENCPALATARFPSLTQTGGDLNLSELPQLDYFSGPVLGTVGGQLRLNELDDLINLDSLPSLSSIGTRLIIRGNDNLTTLDGLSAGVSGGATFILEELSIEFNPYLSTIEALDAEVTDRFTLGYNNNLFLLSDRIAFGNTMSSIKIYNNLAIEDLSVIFDGLSTVNISDFEVYNNASLIQIGDQDFNVTNSILFSGNYSVPSLPNFSSTTAITGDLTITNNLQLTETNSLRNLTTVGGGVTLKDNDSFTTTSAMINTQPASALTGFGSLERAAFLVFEGNDGMENLDDFTSLTVLDNSLRIANNGSLGDCCQLPCQVVVNGTSFDTYNDAVTVINNTGICADKPAIRNNCAGMGCASAAPVRWLSFTVRPGKTGMDLVWTTTAEWDHDRFIVERSADGVAFRSIAEVRHGQVTPEGTTYRFRDEQFIPGYNYYRIRQVDTDGSFSYSEVVELMSESSDGTPHIYPNPVRSGQPLIVTVPAGWSGATVMLEMRSASGQPVVIRRLIRPGSKIEMETDGLVPGLYLVRISDRGHWVSKRVVVR</sequence>
<keyword evidence="8" id="KW-1185">Reference proteome</keyword>
<dbReference type="InterPro" id="IPR036941">
    <property type="entry name" value="Rcpt_L-dom_sf"/>
</dbReference>
<dbReference type="GO" id="GO:0030313">
    <property type="term" value="C:cell envelope"/>
    <property type="evidence" value="ECO:0007669"/>
    <property type="project" value="UniProtKB-SubCell"/>
</dbReference>
<evidence type="ECO:0000256" key="3">
    <source>
        <dbReference type="ARBA" id="ARBA00022525"/>
    </source>
</evidence>
<name>A0A4S4NQD8_9BACT</name>
<keyword evidence="3" id="KW-0964">Secreted</keyword>